<evidence type="ECO:0000256" key="2">
    <source>
        <dbReference type="ARBA" id="ARBA00022475"/>
    </source>
</evidence>
<evidence type="ECO:0000256" key="3">
    <source>
        <dbReference type="ARBA" id="ARBA00022692"/>
    </source>
</evidence>
<evidence type="ECO:0000313" key="6">
    <source>
        <dbReference type="EMBL" id="BAU26352.1"/>
    </source>
</evidence>
<dbReference type="AlphaFoldDB" id="A0A0U5AWK2"/>
<reference evidence="6 7" key="1">
    <citation type="submission" date="2015-12" db="EMBL/GenBank/DDBJ databases">
        <title>Genome sequence of Aneurinibacillus soli.</title>
        <authorList>
            <person name="Lee J.S."/>
            <person name="Lee K.C."/>
            <person name="Kim K.K."/>
            <person name="Lee B.W."/>
        </authorList>
    </citation>
    <scope>NUCLEOTIDE SEQUENCE [LARGE SCALE GENOMIC DNA]</scope>
    <source>
        <strain evidence="6 7">CB4</strain>
    </source>
</reference>
<accession>A0A0U5AWK2</accession>
<proteinExistence type="predicted"/>
<keyword evidence="4" id="KW-1133">Transmembrane helix</keyword>
<dbReference type="CDD" id="cd06581">
    <property type="entry name" value="TM_PBP1_LivM_like"/>
    <property type="match status" value="1"/>
</dbReference>
<organism evidence="6 7">
    <name type="scientific">Aneurinibacillus soli</name>
    <dbReference type="NCBI Taxonomy" id="1500254"/>
    <lineage>
        <taxon>Bacteria</taxon>
        <taxon>Bacillati</taxon>
        <taxon>Bacillota</taxon>
        <taxon>Bacilli</taxon>
        <taxon>Bacillales</taxon>
        <taxon>Paenibacillaceae</taxon>
        <taxon>Aneurinibacillus group</taxon>
        <taxon>Aneurinibacillus</taxon>
    </lineage>
</organism>
<gene>
    <name evidence="6" type="ORF">CB4_00466</name>
</gene>
<dbReference type="Pfam" id="PF02653">
    <property type="entry name" value="BPD_transp_2"/>
    <property type="match status" value="1"/>
</dbReference>
<dbReference type="EMBL" id="AP017312">
    <property type="protein sequence ID" value="BAU26352.1"/>
    <property type="molecule type" value="Genomic_DNA"/>
</dbReference>
<dbReference type="GO" id="GO:0015658">
    <property type="term" value="F:branched-chain amino acid transmembrane transporter activity"/>
    <property type="evidence" value="ECO:0007669"/>
    <property type="project" value="InterPro"/>
</dbReference>
<name>A0A0U5AWK2_9BACL</name>
<evidence type="ECO:0000256" key="4">
    <source>
        <dbReference type="ARBA" id="ARBA00022989"/>
    </source>
</evidence>
<keyword evidence="2" id="KW-1003">Cell membrane</keyword>
<keyword evidence="7" id="KW-1185">Reference proteome</keyword>
<sequence>MHDLLNPYVLQIGIFILVNCMLAMSMYLPLSTGQLSLGAAGFMSIGAYASALLTLKLQLPMPVGIMAGGLLAGVAGLVIGIPALRLSGVYLAICTLGFGEMVRVVLNNMEITNGALGLNGIPQLGQSLVKILRDMGIQSRALGLSVPQFSSLLTIIVLIVLLVLLILFVYRQGKSRVGRAYEAILGDESAAQAMGINVTYYKVLAFVQGAMIAGMAGALSAHVTFFISPADFNYHKAVEVLIFAVLGGSGVIWGPLLGATLLTLLPEALRFASEYRMMIYGALLVFMMAFRPQGILDASTWRRLTAWRTRKQKSVNKKGVSS</sequence>
<keyword evidence="5" id="KW-0472">Membrane</keyword>
<dbReference type="InterPro" id="IPR001851">
    <property type="entry name" value="ABC_transp_permease"/>
</dbReference>
<evidence type="ECO:0000256" key="5">
    <source>
        <dbReference type="ARBA" id="ARBA00023136"/>
    </source>
</evidence>
<protein>
    <submittedName>
        <fullName evidence="6">Leucine/isoleucine/valine transporter permease subunit</fullName>
    </submittedName>
</protein>
<evidence type="ECO:0000256" key="1">
    <source>
        <dbReference type="ARBA" id="ARBA00004651"/>
    </source>
</evidence>
<comment type="subcellular location">
    <subcellularLocation>
        <location evidence="1">Cell membrane</location>
        <topology evidence="1">Multi-pass membrane protein</topology>
    </subcellularLocation>
</comment>
<dbReference type="KEGG" id="asoc:CB4_00466"/>
<dbReference type="Proteomes" id="UP000217696">
    <property type="component" value="Chromosome"/>
</dbReference>
<dbReference type="InterPro" id="IPR043428">
    <property type="entry name" value="LivM-like"/>
</dbReference>
<dbReference type="PANTHER" id="PTHR30482:SF10">
    <property type="entry name" value="HIGH-AFFINITY BRANCHED-CHAIN AMINO ACID TRANSPORT PROTEIN BRAE"/>
    <property type="match status" value="1"/>
</dbReference>
<evidence type="ECO:0000313" key="7">
    <source>
        <dbReference type="Proteomes" id="UP000217696"/>
    </source>
</evidence>
<dbReference type="PANTHER" id="PTHR30482">
    <property type="entry name" value="HIGH-AFFINITY BRANCHED-CHAIN AMINO ACID TRANSPORT SYSTEM PERMEASE"/>
    <property type="match status" value="1"/>
</dbReference>
<keyword evidence="3" id="KW-0812">Transmembrane</keyword>
<dbReference type="GO" id="GO:0005886">
    <property type="term" value="C:plasma membrane"/>
    <property type="evidence" value="ECO:0007669"/>
    <property type="project" value="UniProtKB-SubCell"/>
</dbReference>